<dbReference type="EMBL" id="PQXH01000045">
    <property type="protein sequence ID" value="TGO15030.1"/>
    <property type="molecule type" value="Genomic_DNA"/>
</dbReference>
<dbReference type="OrthoDB" id="3494854at2759"/>
<evidence type="ECO:0000256" key="1">
    <source>
        <dbReference type="SAM" id="MobiDB-lite"/>
    </source>
</evidence>
<feature type="compositionally biased region" description="Basic and acidic residues" evidence="1">
    <location>
        <begin position="56"/>
        <end position="70"/>
    </location>
</feature>
<proteinExistence type="predicted"/>
<dbReference type="AlphaFoldDB" id="A0A4Z1EUB8"/>
<protein>
    <submittedName>
        <fullName evidence="2">Uncharacterized protein</fullName>
    </submittedName>
</protein>
<comment type="caution">
    <text evidence="2">The sequence shown here is derived from an EMBL/GenBank/DDBJ whole genome shotgun (WGS) entry which is preliminary data.</text>
</comment>
<feature type="compositionally biased region" description="Basic and acidic residues" evidence="1">
    <location>
        <begin position="78"/>
        <end position="91"/>
    </location>
</feature>
<accession>A0A4Z1EUB8</accession>
<evidence type="ECO:0000313" key="3">
    <source>
        <dbReference type="Proteomes" id="UP000297777"/>
    </source>
</evidence>
<dbReference type="Proteomes" id="UP000297777">
    <property type="component" value="Unassembled WGS sequence"/>
</dbReference>
<gene>
    <name evidence="2" type="ORF">BTUL_0045g00400</name>
</gene>
<sequence>MQIARKVIYTPYENESGRFWLKFGGRTINFIMTNEKKDNNNGNPGSEPLKGPFKKGLWDEFGTKKFKQEEVESEEDTEKMSEMDDKGLDMK</sequence>
<feature type="region of interest" description="Disordered" evidence="1">
    <location>
        <begin position="34"/>
        <end position="91"/>
    </location>
</feature>
<keyword evidence="3" id="KW-1185">Reference proteome</keyword>
<name>A0A4Z1EUB8_9HELO</name>
<evidence type="ECO:0000313" key="2">
    <source>
        <dbReference type="EMBL" id="TGO15030.1"/>
    </source>
</evidence>
<organism evidence="2 3">
    <name type="scientific">Botrytis tulipae</name>
    <dbReference type="NCBI Taxonomy" id="87230"/>
    <lineage>
        <taxon>Eukaryota</taxon>
        <taxon>Fungi</taxon>
        <taxon>Dikarya</taxon>
        <taxon>Ascomycota</taxon>
        <taxon>Pezizomycotina</taxon>
        <taxon>Leotiomycetes</taxon>
        <taxon>Helotiales</taxon>
        <taxon>Sclerotiniaceae</taxon>
        <taxon>Botrytis</taxon>
    </lineage>
</organism>
<reference evidence="2 3" key="1">
    <citation type="submission" date="2017-12" db="EMBL/GenBank/DDBJ databases">
        <title>Comparative genomics of Botrytis spp.</title>
        <authorList>
            <person name="Valero-Jimenez C.A."/>
            <person name="Tapia P."/>
            <person name="Veloso J."/>
            <person name="Silva-Moreno E."/>
            <person name="Staats M."/>
            <person name="Valdes J.H."/>
            <person name="Van Kan J.A.L."/>
        </authorList>
    </citation>
    <scope>NUCLEOTIDE SEQUENCE [LARGE SCALE GENOMIC DNA]</scope>
    <source>
        <strain evidence="2 3">Bt9001</strain>
    </source>
</reference>